<evidence type="ECO:0000313" key="1">
    <source>
        <dbReference type="EMBL" id="GEO82326.1"/>
    </source>
</evidence>
<dbReference type="Proteomes" id="UP000321567">
    <property type="component" value="Unassembled WGS sequence"/>
</dbReference>
<gene>
    <name evidence="1" type="ORF">ROR02_24570</name>
</gene>
<comment type="caution">
    <text evidence="1">The sequence shown here is derived from an EMBL/GenBank/DDBJ whole genome shotgun (WGS) entry which is preliminary data.</text>
</comment>
<proteinExistence type="predicted"/>
<dbReference type="OrthoDB" id="7961369at2"/>
<dbReference type="EMBL" id="BJZO01000071">
    <property type="protein sequence ID" value="GEO82326.1"/>
    <property type="molecule type" value="Genomic_DNA"/>
</dbReference>
<protein>
    <submittedName>
        <fullName evidence="1">Uncharacterized protein</fullName>
    </submittedName>
</protein>
<sequence length="59" mass="6600">MPTSISQLIEMAKAVQVTDQQREAQRCSFVYGNTAIENSRITEEMVSRNAAAMPSRSHE</sequence>
<accession>A0A512HA49</accession>
<dbReference type="RefSeq" id="WP_147164341.1">
    <property type="nucleotide sequence ID" value="NZ_BJZO01000071.1"/>
</dbReference>
<keyword evidence="2" id="KW-1185">Reference proteome</keyword>
<reference evidence="1 2" key="1">
    <citation type="submission" date="2019-07" db="EMBL/GenBank/DDBJ databases">
        <title>Whole genome shotgun sequence of Rhodospirillum oryzae NBRC 107573.</title>
        <authorList>
            <person name="Hosoyama A."/>
            <person name="Uohara A."/>
            <person name="Ohji S."/>
            <person name="Ichikawa N."/>
        </authorList>
    </citation>
    <scope>NUCLEOTIDE SEQUENCE [LARGE SCALE GENOMIC DNA]</scope>
    <source>
        <strain evidence="1 2">NBRC 107573</strain>
    </source>
</reference>
<organism evidence="1 2">
    <name type="scientific">Pararhodospirillum oryzae</name>
    <dbReference type="NCBI Taxonomy" id="478448"/>
    <lineage>
        <taxon>Bacteria</taxon>
        <taxon>Pseudomonadati</taxon>
        <taxon>Pseudomonadota</taxon>
        <taxon>Alphaproteobacteria</taxon>
        <taxon>Rhodospirillales</taxon>
        <taxon>Rhodospirillaceae</taxon>
        <taxon>Pararhodospirillum</taxon>
    </lineage>
</organism>
<name>A0A512HA49_9PROT</name>
<dbReference type="AlphaFoldDB" id="A0A512HA49"/>
<evidence type="ECO:0000313" key="2">
    <source>
        <dbReference type="Proteomes" id="UP000321567"/>
    </source>
</evidence>